<dbReference type="EMBL" id="CAXDID020000056">
    <property type="protein sequence ID" value="CAL6007529.1"/>
    <property type="molecule type" value="Genomic_DNA"/>
</dbReference>
<reference evidence="3 5" key="2">
    <citation type="submission" date="2024-07" db="EMBL/GenBank/DDBJ databases">
        <authorList>
            <person name="Akdeniz Z."/>
        </authorList>
    </citation>
    <scope>NUCLEOTIDE SEQUENCE [LARGE SCALE GENOMIC DNA]</scope>
</reference>
<dbReference type="Gene3D" id="3.30.1610.10">
    <property type="entry name" value="Peptidase S59, nucleoporin"/>
    <property type="match status" value="1"/>
</dbReference>
<dbReference type="AlphaFoldDB" id="A0AA86TR54"/>
<name>A0AA86TR54_9EUKA</name>
<evidence type="ECO:0000313" key="4">
    <source>
        <dbReference type="EMBL" id="CAL6026771.1"/>
    </source>
</evidence>
<proteinExistence type="predicted"/>
<dbReference type="Proteomes" id="UP001642409">
    <property type="component" value="Unassembled WGS sequence"/>
</dbReference>
<organism evidence="2">
    <name type="scientific">Hexamita inflata</name>
    <dbReference type="NCBI Taxonomy" id="28002"/>
    <lineage>
        <taxon>Eukaryota</taxon>
        <taxon>Metamonada</taxon>
        <taxon>Diplomonadida</taxon>
        <taxon>Hexamitidae</taxon>
        <taxon>Hexamitinae</taxon>
        <taxon>Hexamita</taxon>
    </lineage>
</organism>
<dbReference type="SUPFAM" id="SSF82215">
    <property type="entry name" value="C-terminal autoproteolytic domain of nucleoporin nup98"/>
    <property type="match status" value="1"/>
</dbReference>
<gene>
    <name evidence="2" type="ORF">HINF_LOCUS12900</name>
    <name evidence="3" type="ORF">HINF_LOCUS20677</name>
    <name evidence="4" type="ORF">HINF_LOCUS31001</name>
</gene>
<sequence>MQPPPTPRIAPLGLSQANISPTNANDMTRAHVDNSPTQMTNSGFLQQLDNSTRVAGFVRPAVAAPMGGFQNNFGNNNVMNPVNNNPMMQSTMVEQNARKSLLDIVKTVPKLAVMSNLQKRYYSKLTQDQLDLYRRVEPQSRFDAPPEPITVSWAAVKAQQLVQTSYPLPYYQPLSNLQTNIWGQPSTTTTQTNTAFSAAVQQKQTATSAPPVQTTPKVQPFSPRQSVIVSQFMSTVVQKPVHPMSQLSEMLNSNPPKEVLMQLQPSQLLCIHDFTVYNKFGSITFMDPVDLNALSVKSLNISYGQFEVKEAFKRYQVQLRGIQGDLDLLKKQCESRGMRFVWFQEEDGVLVMET</sequence>
<evidence type="ECO:0000256" key="1">
    <source>
        <dbReference type="SAM" id="MobiDB-lite"/>
    </source>
</evidence>
<keyword evidence="5" id="KW-1185">Reference proteome</keyword>
<protein>
    <submittedName>
        <fullName evidence="2">Nucleoporin autopeptidase domain-containing protein</fullName>
    </submittedName>
    <submittedName>
        <fullName evidence="3">Nucleoporin_autopeptidase domain-containing protein</fullName>
    </submittedName>
</protein>
<dbReference type="EMBL" id="CATOUU010000341">
    <property type="protein sequence ID" value="CAI9925255.1"/>
    <property type="molecule type" value="Genomic_DNA"/>
</dbReference>
<feature type="compositionally biased region" description="Polar residues" evidence="1">
    <location>
        <begin position="15"/>
        <end position="26"/>
    </location>
</feature>
<evidence type="ECO:0000313" key="5">
    <source>
        <dbReference type="Proteomes" id="UP001642409"/>
    </source>
</evidence>
<evidence type="ECO:0000313" key="2">
    <source>
        <dbReference type="EMBL" id="CAI9925255.1"/>
    </source>
</evidence>
<dbReference type="InterPro" id="IPR036903">
    <property type="entry name" value="Nup98_auto-Pept-S59_dom_sf"/>
</dbReference>
<reference evidence="2" key="1">
    <citation type="submission" date="2023-06" db="EMBL/GenBank/DDBJ databases">
        <authorList>
            <person name="Kurt Z."/>
        </authorList>
    </citation>
    <scope>NUCLEOTIDE SEQUENCE</scope>
</reference>
<feature type="region of interest" description="Disordered" evidence="1">
    <location>
        <begin position="1"/>
        <end position="36"/>
    </location>
</feature>
<dbReference type="EMBL" id="CAXDID020000103">
    <property type="protein sequence ID" value="CAL6026771.1"/>
    <property type="molecule type" value="Genomic_DNA"/>
</dbReference>
<comment type="caution">
    <text evidence="2">The sequence shown here is derived from an EMBL/GenBank/DDBJ whole genome shotgun (WGS) entry which is preliminary data.</text>
</comment>
<evidence type="ECO:0000313" key="3">
    <source>
        <dbReference type="EMBL" id="CAL6007529.1"/>
    </source>
</evidence>
<accession>A0AA86TR54</accession>